<feature type="compositionally biased region" description="Basic and acidic residues" evidence="3">
    <location>
        <begin position="255"/>
        <end position="265"/>
    </location>
</feature>
<gene>
    <name evidence="5" type="ORF">DFA_07970</name>
</gene>
<feature type="region of interest" description="Disordered" evidence="3">
    <location>
        <begin position="834"/>
        <end position="861"/>
    </location>
</feature>
<dbReference type="InterPro" id="IPR011992">
    <property type="entry name" value="EF-hand-dom_pair"/>
</dbReference>
<name>F4Q4C7_CACFS</name>
<feature type="region of interest" description="Disordered" evidence="3">
    <location>
        <begin position="204"/>
        <end position="283"/>
    </location>
</feature>
<dbReference type="STRING" id="1054147.F4Q4C7"/>
<keyword evidence="1" id="KW-0106">Calcium</keyword>
<organism evidence="5 6">
    <name type="scientific">Cavenderia fasciculata</name>
    <name type="common">Slime mold</name>
    <name type="synonym">Dictyostelium fasciculatum</name>
    <dbReference type="NCBI Taxonomy" id="261658"/>
    <lineage>
        <taxon>Eukaryota</taxon>
        <taxon>Amoebozoa</taxon>
        <taxon>Evosea</taxon>
        <taxon>Eumycetozoa</taxon>
        <taxon>Dictyostelia</taxon>
        <taxon>Acytosteliales</taxon>
        <taxon>Cavenderiaceae</taxon>
        <taxon>Cavenderia</taxon>
    </lineage>
</organism>
<feature type="domain" description="EF-hand" evidence="4">
    <location>
        <begin position="129"/>
        <end position="164"/>
    </location>
</feature>
<dbReference type="CDD" id="cd00051">
    <property type="entry name" value="EFh"/>
    <property type="match status" value="1"/>
</dbReference>
<dbReference type="AlphaFoldDB" id="F4Q4C7"/>
<feature type="domain" description="EF-hand" evidence="4">
    <location>
        <begin position="48"/>
        <end position="83"/>
    </location>
</feature>
<dbReference type="PANTHER" id="PTHR23159">
    <property type="entry name" value="CENTROSOMAL PROTEIN 2"/>
    <property type="match status" value="1"/>
</dbReference>
<evidence type="ECO:0000313" key="5">
    <source>
        <dbReference type="EMBL" id="EGG16989.1"/>
    </source>
</evidence>
<feature type="compositionally biased region" description="Polar residues" evidence="3">
    <location>
        <begin position="834"/>
        <end position="855"/>
    </location>
</feature>
<dbReference type="InterPro" id="IPR002048">
    <property type="entry name" value="EF_hand_dom"/>
</dbReference>
<evidence type="ECO:0000313" key="6">
    <source>
        <dbReference type="Proteomes" id="UP000007797"/>
    </source>
</evidence>
<feature type="coiled-coil region" evidence="2">
    <location>
        <begin position="346"/>
        <end position="541"/>
    </location>
</feature>
<dbReference type="InterPro" id="IPR018247">
    <property type="entry name" value="EF_Hand_1_Ca_BS"/>
</dbReference>
<dbReference type="SMART" id="SM00054">
    <property type="entry name" value="EFh"/>
    <property type="match status" value="3"/>
</dbReference>
<evidence type="ECO:0000259" key="4">
    <source>
        <dbReference type="PROSITE" id="PS50222"/>
    </source>
</evidence>
<keyword evidence="6" id="KW-1185">Reference proteome</keyword>
<feature type="region of interest" description="Disordered" evidence="3">
    <location>
        <begin position="1062"/>
        <end position="1083"/>
    </location>
</feature>
<dbReference type="RefSeq" id="XP_004355473.1">
    <property type="nucleotide sequence ID" value="XM_004355420.1"/>
</dbReference>
<proteinExistence type="predicted"/>
<feature type="domain" description="EF-hand" evidence="4">
    <location>
        <begin position="11"/>
        <end position="46"/>
    </location>
</feature>
<dbReference type="OrthoDB" id="26525at2759"/>
<dbReference type="PROSITE" id="PS00018">
    <property type="entry name" value="EF_HAND_1"/>
    <property type="match status" value="1"/>
</dbReference>
<dbReference type="KEGG" id="dfa:DFA_07970"/>
<dbReference type="Pfam" id="PF13499">
    <property type="entry name" value="EF-hand_7"/>
    <property type="match status" value="1"/>
</dbReference>
<evidence type="ECO:0000256" key="3">
    <source>
        <dbReference type="SAM" id="MobiDB-lite"/>
    </source>
</evidence>
<protein>
    <recommendedName>
        <fullName evidence="4">EF-hand domain-containing protein</fullName>
    </recommendedName>
</protein>
<feature type="compositionally biased region" description="Polar residues" evidence="3">
    <location>
        <begin position="204"/>
        <end position="232"/>
    </location>
</feature>
<sequence>MYNITMMMNHDNISHLREIFDECDENQSGYINKDQLRELVAKITSTGLEEEELDTLMKTLDTDNDGQIGFQEFVDGYNLIDPELLLDDDDDDDETNFKKIMDVIQTDRNNNSTSNSIDTENILPPSPIDYEKYLREIFNQYDDDGDGIINNEQLRTLLADIKDKSGIEGDDEDVDYIVQVLNNDGKDTITFENFITAIEHINSPSQESPTVSSFEPSISDEQQQQQTVQSATLIDLDSNDDQHNHHQQNNQQQHNQDEHINEHGESSGFSSSRNNSSFRSGVRGRASSWVAPVSIVNMIKKRAEMFAKEENTQVYTDASVDPNVFVEYKRKEALLRSENEHLGSKINMVEDQLREVRESHEKLSEDNAQLKESVVIGKKTLVQNQKLASQNKQLEETIEVLKSELMMATDARNELQRTHNKLKQHQDGLLVQLETATSQLSLGREKMAELEEQHAKNAPLLKKAHSFQQFPPQEIEQMREENVLLKQQLEKEQSKAQDSVKLLSEEYALLKKKSKEDKALLDSSNQIIHKLKQTLEEQQGRTHNSDPNYKLSLLSELEQQVVTRLGTPGTLDYGSTSSLAAFDVPITPASTPTNGSEPIAIAMANGRTRPPRPVDHDDDSLDSLSEDAHNERIDELQQRNDQLEKERVILDQQVKTLQEMLDTSSSQIKMSTVTIEEKEKEIVQAKQSMEQTKNEIEQTKKEMEQTKKEMEQTKLDMEQTKRVLEERVTLETKTLQDQIHELTMSNAEMTQTMLASSSTLEMATGQVSELRQQLEKKVEVAERLSEENRLLKSQIDTSGPAPIDPVHIKAEQTQGELLLLKQRVEELASKNNSLVSENSQLKEQQSFSPLTSPTTSKRDIHEQEEIQDKVESNENQIGGTSAVLLSETSQHSINDLHSQVSTLTDIKDQLEKDLKKYQKMQADTTTAQVANSSLVDQLQKETQALKSNGQKLDEKYRIVEYQFQQATDQCNELKEQNQTLQERIEMIKLEYETKVSQSNSHFEKKNKIIKENEELKQRLKRYESEDHQIDIIEMEDETKTLRVKVEDLSNRLQNERNLNKHLQSQLDHSDQSPLIPGGGNSTNSAYHNRRQCCGLC</sequence>
<evidence type="ECO:0000256" key="1">
    <source>
        <dbReference type="ARBA" id="ARBA00022837"/>
    </source>
</evidence>
<feature type="region of interest" description="Disordered" evidence="3">
    <location>
        <begin position="605"/>
        <end position="631"/>
    </location>
</feature>
<reference evidence="6" key="1">
    <citation type="journal article" date="2011" name="Genome Res.">
        <title>Phylogeny-wide analysis of social amoeba genomes highlights ancient origins for complex intercellular communication.</title>
        <authorList>
            <person name="Heidel A.J."/>
            <person name="Lawal H.M."/>
            <person name="Felder M."/>
            <person name="Schilde C."/>
            <person name="Helps N.R."/>
            <person name="Tunggal B."/>
            <person name="Rivero F."/>
            <person name="John U."/>
            <person name="Schleicher M."/>
            <person name="Eichinger L."/>
            <person name="Platzer M."/>
            <person name="Noegel A.A."/>
            <person name="Schaap P."/>
            <person name="Gloeckner G."/>
        </authorList>
    </citation>
    <scope>NUCLEOTIDE SEQUENCE [LARGE SCALE GENOMIC DNA]</scope>
    <source>
        <strain evidence="6">SH3</strain>
    </source>
</reference>
<dbReference type="GO" id="GO:0005509">
    <property type="term" value="F:calcium ion binding"/>
    <property type="evidence" value="ECO:0007669"/>
    <property type="project" value="InterPro"/>
</dbReference>
<accession>F4Q4C7</accession>
<feature type="compositionally biased region" description="Acidic residues" evidence="3">
    <location>
        <begin position="616"/>
        <end position="625"/>
    </location>
</feature>
<evidence type="ECO:0000256" key="2">
    <source>
        <dbReference type="SAM" id="Coils"/>
    </source>
</evidence>
<dbReference type="EMBL" id="GL883021">
    <property type="protein sequence ID" value="EGG16989.1"/>
    <property type="molecule type" value="Genomic_DNA"/>
</dbReference>
<dbReference type="Pfam" id="PF13202">
    <property type="entry name" value="EF-hand_5"/>
    <property type="match status" value="1"/>
</dbReference>
<dbReference type="Gene3D" id="1.10.238.10">
    <property type="entry name" value="EF-hand"/>
    <property type="match status" value="2"/>
</dbReference>
<dbReference type="GeneID" id="14869797"/>
<dbReference type="SUPFAM" id="SSF47473">
    <property type="entry name" value="EF-hand"/>
    <property type="match status" value="1"/>
</dbReference>
<dbReference type="OMA" id="HIKAEQT"/>
<dbReference type="Proteomes" id="UP000007797">
    <property type="component" value="Unassembled WGS sequence"/>
</dbReference>
<dbReference type="PROSITE" id="PS50222">
    <property type="entry name" value="EF_HAND_2"/>
    <property type="match status" value="4"/>
</dbReference>
<feature type="compositionally biased region" description="Low complexity" evidence="3">
    <location>
        <begin position="266"/>
        <end position="281"/>
    </location>
</feature>
<feature type="domain" description="EF-hand" evidence="4">
    <location>
        <begin position="169"/>
        <end position="204"/>
    </location>
</feature>
<dbReference type="PANTHER" id="PTHR23159:SF31">
    <property type="entry name" value="CENTROSOME-ASSOCIATED PROTEIN CEP250 ISOFORM X1"/>
    <property type="match status" value="1"/>
</dbReference>
<keyword evidence="2" id="KW-0175">Coiled coil</keyword>